<feature type="domain" description="Nudix hydrolase" evidence="10">
    <location>
        <begin position="256"/>
        <end position="384"/>
    </location>
</feature>
<dbReference type="InterPro" id="IPR000086">
    <property type="entry name" value="NUDIX_hydrolase_dom"/>
</dbReference>
<dbReference type="AlphaFoldDB" id="A0A427Y9W6"/>
<evidence type="ECO:0000313" key="11">
    <source>
        <dbReference type="EMBL" id="RSH87951.1"/>
    </source>
</evidence>
<dbReference type="RefSeq" id="XP_028480159.1">
    <property type="nucleotide sequence ID" value="XM_028616302.1"/>
</dbReference>
<dbReference type="InterPro" id="IPR050241">
    <property type="entry name" value="NAD-cap_RNA_hydrolase_NudC"/>
</dbReference>
<dbReference type="GeneID" id="39585016"/>
<comment type="caution">
    <text evidence="11">The sequence shown here is derived from an EMBL/GenBank/DDBJ whole genome shotgun (WGS) entry which is preliminary data.</text>
</comment>
<keyword evidence="8" id="KW-0520">NAD</keyword>
<dbReference type="InterPro" id="IPR015375">
    <property type="entry name" value="NADH_PPase-like_N"/>
</dbReference>
<dbReference type="GO" id="GO:0035529">
    <property type="term" value="F:NADH pyrophosphatase activity"/>
    <property type="evidence" value="ECO:0007669"/>
    <property type="project" value="TreeGrafter"/>
</dbReference>
<dbReference type="EMBL" id="RSCE01000001">
    <property type="protein sequence ID" value="RSH87951.1"/>
    <property type="molecule type" value="Genomic_DNA"/>
</dbReference>
<accession>A0A427Y9W6</accession>
<gene>
    <name evidence="11" type="primary">NPY1</name>
    <name evidence="11" type="ORF">EHS24_000473</name>
</gene>
<dbReference type="GO" id="GO:0046872">
    <property type="term" value="F:metal ion binding"/>
    <property type="evidence" value="ECO:0007669"/>
    <property type="project" value="UniProtKB-KW"/>
</dbReference>
<dbReference type="CDD" id="cd03429">
    <property type="entry name" value="NUDIX_NADH_pyrophosphatase_Nudt13"/>
    <property type="match status" value="1"/>
</dbReference>
<dbReference type="GO" id="GO:0005829">
    <property type="term" value="C:cytosol"/>
    <property type="evidence" value="ECO:0007669"/>
    <property type="project" value="TreeGrafter"/>
</dbReference>
<dbReference type="NCBIfam" id="NF001299">
    <property type="entry name" value="PRK00241.1"/>
    <property type="match status" value="1"/>
</dbReference>
<dbReference type="InterPro" id="IPR049734">
    <property type="entry name" value="NudC-like_C"/>
</dbReference>
<dbReference type="Pfam" id="PF09296">
    <property type="entry name" value="NUDIX-like"/>
    <property type="match status" value="1"/>
</dbReference>
<dbReference type="Proteomes" id="UP000279236">
    <property type="component" value="Unassembled WGS sequence"/>
</dbReference>
<keyword evidence="6" id="KW-0378">Hydrolase</keyword>
<evidence type="ECO:0000256" key="6">
    <source>
        <dbReference type="ARBA" id="ARBA00022801"/>
    </source>
</evidence>
<dbReference type="PROSITE" id="PS51462">
    <property type="entry name" value="NUDIX"/>
    <property type="match status" value="1"/>
</dbReference>
<comment type="cofactor">
    <cofactor evidence="1">
        <name>Mg(2+)</name>
        <dbReference type="ChEBI" id="CHEBI:18420"/>
    </cofactor>
</comment>
<evidence type="ECO:0000313" key="12">
    <source>
        <dbReference type="Proteomes" id="UP000279236"/>
    </source>
</evidence>
<dbReference type="STRING" id="105984.A0A427Y9W6"/>
<organism evidence="11 12">
    <name type="scientific">Apiotrichum porosum</name>
    <dbReference type="NCBI Taxonomy" id="105984"/>
    <lineage>
        <taxon>Eukaryota</taxon>
        <taxon>Fungi</taxon>
        <taxon>Dikarya</taxon>
        <taxon>Basidiomycota</taxon>
        <taxon>Agaricomycotina</taxon>
        <taxon>Tremellomycetes</taxon>
        <taxon>Trichosporonales</taxon>
        <taxon>Trichosporonaceae</taxon>
        <taxon>Apiotrichum</taxon>
    </lineage>
</organism>
<sequence>MPTRASAVVQSLFHFSRTLSSKPTTARISSRQPIRKFSIMDNVVNFYSGQPPLNRVSFQRSDASKLNGYLPRAKFMLFLKGNPLVEAGKIGTPLFLDYAQVEQYLAGGYQSVPESVTDARAKKAYESIRLPNTLPTLLFLGIDERLAPKGEDLHAPTGVPYFALDASAIGLDLASVNGEWGDARASGAMMPAWEAGLFAFARPLIDWNFRHKFCQACGAQTYSLWGGWKRNCITSVEPVEGKTCFSTTGLHNFAYPRTDPVIIMGILDSTGDKMLLGRQKAWPKGMYSCLAGFIEPGESFEEAVRREVLEEAGIEVGPVRYGSSQPWPYPANLMVGFYGRAQEGQQIRLDLDNELEDAQFFPREVVAAICNSASGSKFTKDDYKQLDNVTKGKVDESAPADDYAHFTRVPPETAIAGVLMRQWALGQHAMHLVSKI</sequence>
<keyword evidence="5" id="KW-0479">Metal-binding</keyword>
<dbReference type="PANTHER" id="PTHR42904:SF6">
    <property type="entry name" value="NAD-CAPPED RNA HYDROLASE NUDT12"/>
    <property type="match status" value="1"/>
</dbReference>
<evidence type="ECO:0000256" key="3">
    <source>
        <dbReference type="ARBA" id="ARBA00009595"/>
    </source>
</evidence>
<dbReference type="SUPFAM" id="SSF55811">
    <property type="entry name" value="Nudix"/>
    <property type="match status" value="1"/>
</dbReference>
<dbReference type="Gene3D" id="3.90.79.10">
    <property type="entry name" value="Nucleoside Triphosphate Pyrophosphohydrolase"/>
    <property type="match status" value="1"/>
</dbReference>
<evidence type="ECO:0000259" key="10">
    <source>
        <dbReference type="PROSITE" id="PS51462"/>
    </source>
</evidence>
<evidence type="ECO:0000256" key="8">
    <source>
        <dbReference type="ARBA" id="ARBA00023027"/>
    </source>
</evidence>
<dbReference type="InterPro" id="IPR015797">
    <property type="entry name" value="NUDIX_hydrolase-like_dom_sf"/>
</dbReference>
<reference evidence="11 12" key="1">
    <citation type="submission" date="2018-11" db="EMBL/GenBank/DDBJ databases">
        <title>Genome sequence of Apiotrichum porosum DSM 27194.</title>
        <authorList>
            <person name="Aliyu H."/>
            <person name="Gorte O."/>
            <person name="Ochsenreither K."/>
        </authorList>
    </citation>
    <scope>NUCLEOTIDE SEQUENCE [LARGE SCALE GENOMIC DNA]</scope>
    <source>
        <strain evidence="11 12">DSM 27194</strain>
    </source>
</reference>
<comment type="cofactor">
    <cofactor evidence="2">
        <name>Zn(2+)</name>
        <dbReference type="ChEBI" id="CHEBI:29105"/>
    </cofactor>
</comment>
<name>A0A427Y9W6_9TREE</name>
<dbReference type="GO" id="GO:0019677">
    <property type="term" value="P:NAD+ catabolic process"/>
    <property type="evidence" value="ECO:0007669"/>
    <property type="project" value="TreeGrafter"/>
</dbReference>
<evidence type="ECO:0000256" key="7">
    <source>
        <dbReference type="ARBA" id="ARBA00022842"/>
    </source>
</evidence>
<comment type="catalytic activity">
    <reaction evidence="9">
        <text>a 5'-end NAD(+)-phospho-ribonucleoside in mRNA + H2O = a 5'-end phospho-adenosine-phospho-ribonucleoside in mRNA + beta-nicotinamide D-ribonucleotide + 2 H(+)</text>
        <dbReference type="Rhea" id="RHEA:60876"/>
        <dbReference type="Rhea" id="RHEA-COMP:15698"/>
        <dbReference type="Rhea" id="RHEA-COMP:15719"/>
        <dbReference type="ChEBI" id="CHEBI:14649"/>
        <dbReference type="ChEBI" id="CHEBI:15377"/>
        <dbReference type="ChEBI" id="CHEBI:15378"/>
        <dbReference type="ChEBI" id="CHEBI:144029"/>
        <dbReference type="ChEBI" id="CHEBI:144051"/>
    </reaction>
    <physiologicalReaction direction="left-to-right" evidence="9">
        <dbReference type="Rhea" id="RHEA:60877"/>
    </physiologicalReaction>
</comment>
<keyword evidence="12" id="KW-1185">Reference proteome</keyword>
<comment type="similarity">
    <text evidence="3">Belongs to the Nudix hydrolase family. NudC subfamily.</text>
</comment>
<dbReference type="OrthoDB" id="10249612at2759"/>
<evidence type="ECO:0000256" key="2">
    <source>
        <dbReference type="ARBA" id="ARBA00001947"/>
    </source>
</evidence>
<dbReference type="Pfam" id="PF00293">
    <property type="entry name" value="NUDIX"/>
    <property type="match status" value="1"/>
</dbReference>
<dbReference type="GO" id="GO:0005777">
    <property type="term" value="C:peroxisome"/>
    <property type="evidence" value="ECO:0007669"/>
    <property type="project" value="TreeGrafter"/>
</dbReference>
<dbReference type="GO" id="GO:0006742">
    <property type="term" value="P:NADP+ catabolic process"/>
    <property type="evidence" value="ECO:0007669"/>
    <property type="project" value="TreeGrafter"/>
</dbReference>
<dbReference type="PANTHER" id="PTHR42904">
    <property type="entry name" value="NUDIX HYDROLASE, NUDC SUBFAMILY"/>
    <property type="match status" value="1"/>
</dbReference>
<dbReference type="InterPro" id="IPR020084">
    <property type="entry name" value="NUDIX_hydrolase_CS"/>
</dbReference>
<evidence type="ECO:0000256" key="5">
    <source>
        <dbReference type="ARBA" id="ARBA00022723"/>
    </source>
</evidence>
<proteinExistence type="inferred from homology"/>
<dbReference type="Gene3D" id="3.90.79.20">
    <property type="match status" value="1"/>
</dbReference>
<evidence type="ECO:0000256" key="9">
    <source>
        <dbReference type="ARBA" id="ARBA00023679"/>
    </source>
</evidence>
<keyword evidence="7" id="KW-0460">Magnesium</keyword>
<dbReference type="EC" id="3.6.1.22" evidence="4"/>
<evidence type="ECO:0000256" key="4">
    <source>
        <dbReference type="ARBA" id="ARBA00012381"/>
    </source>
</evidence>
<dbReference type="PROSITE" id="PS00893">
    <property type="entry name" value="NUDIX_BOX"/>
    <property type="match status" value="1"/>
</dbReference>
<protein>
    <recommendedName>
        <fullName evidence="4">NAD(+) diphosphatase</fullName>
        <ecNumber evidence="4">3.6.1.22</ecNumber>
    </recommendedName>
</protein>
<evidence type="ECO:0000256" key="1">
    <source>
        <dbReference type="ARBA" id="ARBA00001946"/>
    </source>
</evidence>